<evidence type="ECO:0000313" key="1">
    <source>
        <dbReference type="EMBL" id="KAL2792332.1"/>
    </source>
</evidence>
<dbReference type="Proteomes" id="UP001610411">
    <property type="component" value="Unassembled WGS sequence"/>
</dbReference>
<keyword evidence="2" id="KW-1185">Reference proteome</keyword>
<reference evidence="1 2" key="1">
    <citation type="journal article" date="2024" name="G3 (Bethesda)">
        <title>A hybrid genome assembly of the endangered aye-aye (Daubentonia madagascariensis).</title>
        <authorList>
            <person name="Versoza C.J."/>
            <person name="Pfeifer S.P."/>
        </authorList>
    </citation>
    <scope>NUCLEOTIDE SEQUENCE [LARGE SCALE GENOMIC DNA]</scope>
    <source>
        <strain evidence="1">6821</strain>
    </source>
</reference>
<gene>
    <name evidence="1" type="ORF">WCI35_007594</name>
</gene>
<name>A0ABD2F513_DAUMA</name>
<sequence length="33" mass="4050">FRTTTVLTVNLEIRFFAKMQMIKDQQYKVQHSF</sequence>
<evidence type="ECO:0000313" key="2">
    <source>
        <dbReference type="Proteomes" id="UP001610411"/>
    </source>
</evidence>
<protein>
    <submittedName>
        <fullName evidence="1">Uncharacterized protein</fullName>
    </submittedName>
</protein>
<organism evidence="1 2">
    <name type="scientific">Daubentonia madagascariensis</name>
    <name type="common">Aye-aye</name>
    <name type="synonym">Sciurus madagascariensis</name>
    <dbReference type="NCBI Taxonomy" id="31869"/>
    <lineage>
        <taxon>Eukaryota</taxon>
        <taxon>Metazoa</taxon>
        <taxon>Chordata</taxon>
        <taxon>Craniata</taxon>
        <taxon>Vertebrata</taxon>
        <taxon>Euteleostomi</taxon>
        <taxon>Mammalia</taxon>
        <taxon>Eutheria</taxon>
        <taxon>Euarchontoglires</taxon>
        <taxon>Primates</taxon>
        <taxon>Strepsirrhini</taxon>
        <taxon>Chiromyiformes</taxon>
        <taxon>Daubentoniidae</taxon>
        <taxon>Daubentonia</taxon>
    </lineage>
</organism>
<proteinExistence type="predicted"/>
<dbReference type="AlphaFoldDB" id="A0ABD2F513"/>
<comment type="caution">
    <text evidence="1">The sequence shown here is derived from an EMBL/GenBank/DDBJ whole genome shotgun (WGS) entry which is preliminary data.</text>
</comment>
<feature type="non-terminal residue" evidence="1">
    <location>
        <position position="1"/>
    </location>
</feature>
<dbReference type="EMBL" id="JBFSEQ010000002">
    <property type="protein sequence ID" value="KAL2792332.1"/>
    <property type="molecule type" value="Genomic_DNA"/>
</dbReference>
<accession>A0ABD2F513</accession>